<dbReference type="VEuPathDB" id="FungiDB:P168DRAFT_126038"/>
<reference evidence="2" key="1">
    <citation type="submission" date="2016-12" db="EMBL/GenBank/DDBJ databases">
        <title>The genomes of Aspergillus section Nigri reveals drivers in fungal speciation.</title>
        <authorList>
            <consortium name="DOE Joint Genome Institute"/>
            <person name="Vesth T.C."/>
            <person name="Nybo J."/>
            <person name="Theobald S."/>
            <person name="Brandl J."/>
            <person name="Frisvad J.C."/>
            <person name="Nielsen K.F."/>
            <person name="Lyhne E.K."/>
            <person name="Kogle M.E."/>
            <person name="Kuo A."/>
            <person name="Riley R."/>
            <person name="Clum A."/>
            <person name="Nolan M."/>
            <person name="Lipzen A."/>
            <person name="Salamov A."/>
            <person name="Henrissat B."/>
            <person name="Wiebenga A."/>
            <person name="De vries R.P."/>
            <person name="Grigoriev I.V."/>
            <person name="Mortensen U.H."/>
            <person name="Andersen M.R."/>
            <person name="Baker S.E."/>
        </authorList>
    </citation>
    <scope>NUCLEOTIDE SEQUENCE</scope>
    <source>
        <strain evidence="2">IBT 28561</strain>
    </source>
</reference>
<evidence type="ECO:0000313" key="3">
    <source>
        <dbReference type="Proteomes" id="UP000234254"/>
    </source>
</evidence>
<keyword evidence="1" id="KW-0812">Transmembrane</keyword>
<gene>
    <name evidence="2" type="ORF">P168DRAFT_126038</name>
</gene>
<proteinExistence type="predicted"/>
<accession>A0A2I1D6N8</accession>
<protein>
    <submittedName>
        <fullName evidence="2">Uncharacterized protein</fullName>
    </submittedName>
</protein>
<evidence type="ECO:0000256" key="1">
    <source>
        <dbReference type="SAM" id="Phobius"/>
    </source>
</evidence>
<dbReference type="Proteomes" id="UP000234254">
    <property type="component" value="Unassembled WGS sequence"/>
</dbReference>
<dbReference type="EMBL" id="MSFM01000004">
    <property type="protein sequence ID" value="PKY05527.1"/>
    <property type="molecule type" value="Genomic_DNA"/>
</dbReference>
<dbReference type="RefSeq" id="XP_024694121.1">
    <property type="nucleotide sequence ID" value="XM_024832645.1"/>
</dbReference>
<dbReference type="GeneID" id="36540167"/>
<name>A0A2I1D6N8_ASPC2</name>
<keyword evidence="3" id="KW-1185">Reference proteome</keyword>
<evidence type="ECO:0000313" key="2">
    <source>
        <dbReference type="EMBL" id="PKY05527.1"/>
    </source>
</evidence>
<comment type="caution">
    <text evidence="2">The sequence shown here is derived from an EMBL/GenBank/DDBJ whole genome shotgun (WGS) entry which is preliminary data.</text>
</comment>
<sequence length="148" mass="17384">MKKEETKQAEKRKQPTTSLIQQQHHTPFVFYEIITFYPPMMLRNLGIRDEMGNSVTGKEFFLSSFSSFVFSFLLLFLHLINEIGRHEIHAINPGGDGVMGQESMNMPLFLSFFFVLLTHPLFPPHQLVLHPTYFFFLHRLKIMALRPR</sequence>
<feature type="transmembrane region" description="Helical" evidence="1">
    <location>
        <begin position="104"/>
        <end position="122"/>
    </location>
</feature>
<dbReference type="AlphaFoldDB" id="A0A2I1D6N8"/>
<organism evidence="2 3">
    <name type="scientific">Aspergillus campestris (strain IBT 28561)</name>
    <dbReference type="NCBI Taxonomy" id="1392248"/>
    <lineage>
        <taxon>Eukaryota</taxon>
        <taxon>Fungi</taxon>
        <taxon>Dikarya</taxon>
        <taxon>Ascomycota</taxon>
        <taxon>Pezizomycotina</taxon>
        <taxon>Eurotiomycetes</taxon>
        <taxon>Eurotiomycetidae</taxon>
        <taxon>Eurotiales</taxon>
        <taxon>Aspergillaceae</taxon>
        <taxon>Aspergillus</taxon>
        <taxon>Aspergillus subgen. Circumdati</taxon>
    </lineage>
</organism>
<keyword evidence="1" id="KW-1133">Transmembrane helix</keyword>
<feature type="transmembrane region" description="Helical" evidence="1">
    <location>
        <begin position="60"/>
        <end position="83"/>
    </location>
</feature>
<keyword evidence="1" id="KW-0472">Membrane</keyword>
<dbReference type="OrthoDB" id="10484586at2759"/>